<keyword evidence="7" id="KW-1185">Reference proteome</keyword>
<dbReference type="Gene3D" id="3.20.20.30">
    <property type="entry name" value="Luciferase-like domain"/>
    <property type="match status" value="1"/>
</dbReference>
<dbReference type="CDD" id="cd01097">
    <property type="entry name" value="Tetrahydromethanopterin_reductase"/>
    <property type="match status" value="1"/>
</dbReference>
<feature type="domain" description="Luciferase-like" evidence="5">
    <location>
        <begin position="20"/>
        <end position="279"/>
    </location>
</feature>
<evidence type="ECO:0000256" key="2">
    <source>
        <dbReference type="ARBA" id="ARBA00022643"/>
    </source>
</evidence>
<comment type="caution">
    <text evidence="6">The sequence shown here is derived from an EMBL/GenBank/DDBJ whole genome shotgun (WGS) entry which is preliminary data.</text>
</comment>
<dbReference type="SUPFAM" id="SSF51679">
    <property type="entry name" value="Bacterial luciferase-like"/>
    <property type="match status" value="1"/>
</dbReference>
<dbReference type="InterPro" id="IPR050172">
    <property type="entry name" value="SsuD_RutA_monooxygenase"/>
</dbReference>
<evidence type="ECO:0000256" key="3">
    <source>
        <dbReference type="ARBA" id="ARBA00023002"/>
    </source>
</evidence>
<dbReference type="InterPro" id="IPR036661">
    <property type="entry name" value="Luciferase-like_sf"/>
</dbReference>
<evidence type="ECO:0000313" key="7">
    <source>
        <dbReference type="Proteomes" id="UP001237105"/>
    </source>
</evidence>
<evidence type="ECO:0000259" key="5">
    <source>
        <dbReference type="Pfam" id="PF00296"/>
    </source>
</evidence>
<accession>A0ABT6T5M8</accession>
<dbReference type="RefSeq" id="WP_282538779.1">
    <property type="nucleotide sequence ID" value="NZ_JASCIS010000044.1"/>
</dbReference>
<dbReference type="InterPro" id="IPR011251">
    <property type="entry name" value="Luciferase-like_dom"/>
</dbReference>
<evidence type="ECO:0000256" key="4">
    <source>
        <dbReference type="ARBA" id="ARBA00023033"/>
    </source>
</evidence>
<dbReference type="PANTHER" id="PTHR42847:SF4">
    <property type="entry name" value="ALKANESULFONATE MONOOXYGENASE-RELATED"/>
    <property type="match status" value="1"/>
</dbReference>
<evidence type="ECO:0000313" key="6">
    <source>
        <dbReference type="EMBL" id="MDI3422926.1"/>
    </source>
</evidence>
<dbReference type="Proteomes" id="UP001237105">
    <property type="component" value="Unassembled WGS sequence"/>
</dbReference>
<keyword evidence="1" id="KW-0285">Flavoprotein</keyword>
<keyword evidence="2" id="KW-0288">FMN</keyword>
<protein>
    <submittedName>
        <fullName evidence="6">LLM class flavin-dependent oxidoreductase</fullName>
    </submittedName>
</protein>
<organism evidence="6 7">
    <name type="scientific">Streptomyces luteolus</name>
    <dbReference type="NCBI Taxonomy" id="3043615"/>
    <lineage>
        <taxon>Bacteria</taxon>
        <taxon>Bacillati</taxon>
        <taxon>Actinomycetota</taxon>
        <taxon>Actinomycetes</taxon>
        <taxon>Kitasatosporales</taxon>
        <taxon>Streptomycetaceae</taxon>
        <taxon>Streptomyces</taxon>
    </lineage>
</organism>
<keyword evidence="4" id="KW-0503">Monooxygenase</keyword>
<name>A0ABT6T5M8_9ACTN</name>
<dbReference type="EMBL" id="JASCIS010000044">
    <property type="protein sequence ID" value="MDI3422926.1"/>
    <property type="molecule type" value="Genomic_DNA"/>
</dbReference>
<proteinExistence type="predicted"/>
<evidence type="ECO:0000256" key="1">
    <source>
        <dbReference type="ARBA" id="ARBA00022630"/>
    </source>
</evidence>
<sequence length="307" mass="31330">MSAIKVGISLPTMADLAPKGFPGLAAGARHVEQAGLDSVSVSDFIMGNGTPALEATAALAAAAAVTERIELRFGVMVLPLRDIAWTAAQIGTLQHLSGNRVVLGVGSGGAPGTPFWQAVGATPQGRNARLVEQLGLLPGLLAGTETPLPHVPGAPALTLAPAVPKPPVLIGGNSDAAIRRAALHADGWLPSMVPPATLARGTAKLRELAAEAGRPAPSTTVWLHAGLGDDESVRAARLAFEKSLVDMYGLSPEDAPLVPIGGSPKQAAERFAAYAEAGADHLDLVVDGGDWQQQVELIAEARALLEG</sequence>
<keyword evidence="3" id="KW-0560">Oxidoreductase</keyword>
<dbReference type="PANTHER" id="PTHR42847">
    <property type="entry name" value="ALKANESULFONATE MONOOXYGENASE"/>
    <property type="match status" value="1"/>
</dbReference>
<reference evidence="6 7" key="1">
    <citation type="submission" date="2023-05" db="EMBL/GenBank/DDBJ databases">
        <title>Draft genome sequence of Streptomyces sp. B-S-A12 isolated from a cave soil in Thailand.</title>
        <authorList>
            <person name="Chamroensaksri N."/>
            <person name="Muangham S."/>
        </authorList>
    </citation>
    <scope>NUCLEOTIDE SEQUENCE [LARGE SCALE GENOMIC DNA]</scope>
    <source>
        <strain evidence="6 7">B-S-A12</strain>
    </source>
</reference>
<gene>
    <name evidence="6" type="ORF">QIT00_31030</name>
</gene>
<dbReference type="Pfam" id="PF00296">
    <property type="entry name" value="Bac_luciferase"/>
    <property type="match status" value="1"/>
</dbReference>